<evidence type="ECO:0000313" key="17">
    <source>
        <dbReference type="Proteomes" id="UP000749559"/>
    </source>
</evidence>
<reference evidence="16" key="1">
    <citation type="submission" date="2022-03" db="EMBL/GenBank/DDBJ databases">
        <authorList>
            <person name="Martin C."/>
        </authorList>
    </citation>
    <scope>NUCLEOTIDE SEQUENCE</scope>
</reference>
<dbReference type="InterPro" id="IPR017978">
    <property type="entry name" value="GPCR_3_C"/>
</dbReference>
<keyword evidence="4 14" id="KW-0732">Signal</keyword>
<dbReference type="CDD" id="cd15047">
    <property type="entry name" value="7tmC_GABA-B-like"/>
    <property type="match status" value="1"/>
</dbReference>
<feature type="domain" description="G-protein coupled receptors family 3 profile" evidence="15">
    <location>
        <begin position="564"/>
        <end position="827"/>
    </location>
</feature>
<feature type="transmembrane region" description="Helical" evidence="13">
    <location>
        <begin position="558"/>
        <end position="582"/>
    </location>
</feature>
<evidence type="ECO:0000256" key="9">
    <source>
        <dbReference type="ARBA" id="ARBA00023180"/>
    </source>
</evidence>
<evidence type="ECO:0000256" key="14">
    <source>
        <dbReference type="SAM" id="SignalP"/>
    </source>
</evidence>
<feature type="transmembrane region" description="Helical" evidence="13">
    <location>
        <begin position="633"/>
        <end position="655"/>
    </location>
</feature>
<keyword evidence="3 13" id="KW-0812">Transmembrane</keyword>
<keyword evidence="7 13" id="KW-0472">Membrane</keyword>
<dbReference type="GO" id="GO:0038039">
    <property type="term" value="C:G protein-coupled receptor heterodimeric complex"/>
    <property type="evidence" value="ECO:0007669"/>
    <property type="project" value="TreeGrafter"/>
</dbReference>
<dbReference type="InterPro" id="IPR001828">
    <property type="entry name" value="ANF_lig-bd_rcpt"/>
</dbReference>
<gene>
    <name evidence="16" type="ORF">OFUS_LOCUS4989</name>
</gene>
<evidence type="ECO:0000256" key="8">
    <source>
        <dbReference type="ARBA" id="ARBA00023170"/>
    </source>
</evidence>
<dbReference type="Pfam" id="PF00003">
    <property type="entry name" value="7tm_3"/>
    <property type="match status" value="1"/>
</dbReference>
<feature type="compositionally biased region" description="Polar residues" evidence="12">
    <location>
        <begin position="84"/>
        <end position="97"/>
    </location>
</feature>
<dbReference type="GO" id="GO:0007214">
    <property type="term" value="P:gamma-aminobutyric acid signaling pathway"/>
    <property type="evidence" value="ECO:0007669"/>
    <property type="project" value="TreeGrafter"/>
</dbReference>
<evidence type="ECO:0000256" key="13">
    <source>
        <dbReference type="SAM" id="Phobius"/>
    </source>
</evidence>
<feature type="transmembrane region" description="Helical" evidence="13">
    <location>
        <begin position="594"/>
        <end position="613"/>
    </location>
</feature>
<dbReference type="PANTHER" id="PTHR10519:SF46">
    <property type="entry name" value="METABOTROPIC GABA-B RECEPTOR SUBTYPE 3, ISOFORM A"/>
    <property type="match status" value="1"/>
</dbReference>
<sequence>MVAHPVWTLRDLFMIAVKLQLLTSFTMADRTRTRPRSDEAEMRRTSEFITSHKNRSSNIIHTVSPSPVLIKTRSIKNDGRDDSSAMSNLPSVQSSSVPVKDPSTIPKRSTDTVKLRFKANKNRTIYLGGLFELSGANFMHHGHSELAAAKLAVKHVNEQNIIPGYQLNLLHRDTKCDPGTGADEFYHMIYSDNPLTMVLGSACSEVTKMVGEIVPYWNLMMVSFAASSPALSDREKYPTFYRLAVADSSHNQARKMLIQHFGWTKVAAIHQDMEMFSLAMNDMIGVFDKANITVKPTLTFRHGNEGNDLESKIQELKEEDVRVFIGSFQENAARQVFCQAYKAGLYGRRYVWVLLGWYTEDWWQVEGETNCTKQEMATAVNGYIGVDGLNSIIGQKRSISGLSTEMFFESYKRYGGPRPISPFATVTYDTIWTVALTLNNSLKMMKERLNQNIPLTAFNYKGNMSGEWLHTFFRAMGDLEFVGVSGPVSFKGPDRRGITVFKQNQNGTERRFALFYPENNTLDFNCSGCVEPIWKGGRIPVDSYTILTRDIVIEGLTFFLMCGLSFAGMVLAVTFLIFNIYYRRLKYIKLSSPKLNNVAVVGCLLVYIGVMLLGVDNNAVLEQAYPVVCTVRAFLFSAGFSLAFGAMFTKTYRVYQIFTRVNRGLLKSKLLKDKQLLFIIGALLIVDVIVISLWVLVDPMYKSVSNFTIVSSENDPDLLYIPQLATCDSVHMIKWTGALYAYKGLLLMFGVYMAWATRHVKIPALNDSQYIGMNVYNVVTVSVIVVALSSILNEQPTLSYVIISSFVLLSTTASLCLLFVPKIYFIIKSDGNPIITTSGLMVEANVRRFAVDEKKEMYYRAEVQNRVYKRELVELEQEICRLERLVEMSDDEMDEELYFLYPEGNVDSTPLLKKRIEYTRQRYDSISDEDDVTCGLSSPDGSKNVYNHVKNKRRHDKKVKRQLKRGRSETEDSGFHTMSIKKADMLTVCEDLTDDTTPPCTEDPSHAWSRSTSLPMCNAPSKPPPIVLNNSKAMSVRLKAAGLDPVAETEAPFHVIKNQCRVTDDQTEHKSEMCNHVTKANPPNNLPIGSPCFNPGYHNTGHDRHDNHNTTIECKDPFKLRSENLGGTPPPVTTTFHDPWEVNPHHKETYTPKHIRPERSLMYDFSDDFLYELPSMKPVGNVIHNNKMPPVFQNDSFIKLVDIADNKPESHACITNDHIPDTLTHEQETQTTDIDKINDPVPNNNGQDNAVAHNCLNDRGLKRRKKIKALQGELAKIQRELKSLSDLEFDITYV</sequence>
<feature type="signal peptide" evidence="14">
    <location>
        <begin position="1"/>
        <end position="28"/>
    </location>
</feature>
<evidence type="ECO:0000256" key="6">
    <source>
        <dbReference type="ARBA" id="ARBA00023040"/>
    </source>
</evidence>
<dbReference type="SUPFAM" id="SSF53822">
    <property type="entry name" value="Periplasmic binding protein-like I"/>
    <property type="match status" value="1"/>
</dbReference>
<evidence type="ECO:0000256" key="3">
    <source>
        <dbReference type="ARBA" id="ARBA00022692"/>
    </source>
</evidence>
<evidence type="ECO:0000313" key="16">
    <source>
        <dbReference type="EMBL" id="CAH1778015.1"/>
    </source>
</evidence>
<dbReference type="PRINTS" id="PR01176">
    <property type="entry name" value="GABABRECEPTR"/>
</dbReference>
<evidence type="ECO:0000256" key="1">
    <source>
        <dbReference type="ARBA" id="ARBA00004651"/>
    </source>
</evidence>
<evidence type="ECO:0000256" key="4">
    <source>
        <dbReference type="ARBA" id="ARBA00022729"/>
    </source>
</evidence>
<keyword evidence="8" id="KW-0675">Receptor</keyword>
<keyword evidence="5 13" id="KW-1133">Transmembrane helix</keyword>
<dbReference type="FunFam" id="3.40.50.2300:FF:000063">
    <property type="entry name" value="Gamma-aminobutyric acid type B receptor subunit"/>
    <property type="match status" value="1"/>
</dbReference>
<organism evidence="16 17">
    <name type="scientific">Owenia fusiformis</name>
    <name type="common">Polychaete worm</name>
    <dbReference type="NCBI Taxonomy" id="6347"/>
    <lineage>
        <taxon>Eukaryota</taxon>
        <taxon>Metazoa</taxon>
        <taxon>Spiralia</taxon>
        <taxon>Lophotrochozoa</taxon>
        <taxon>Annelida</taxon>
        <taxon>Polychaeta</taxon>
        <taxon>Sedentaria</taxon>
        <taxon>Canalipalpata</taxon>
        <taxon>Sabellida</taxon>
        <taxon>Oweniida</taxon>
        <taxon>Oweniidae</taxon>
        <taxon>Owenia</taxon>
    </lineage>
</organism>
<feature type="region of interest" description="Disordered" evidence="12">
    <location>
        <begin position="76"/>
        <end position="107"/>
    </location>
</feature>
<dbReference type="OrthoDB" id="411630at2759"/>
<dbReference type="PRINTS" id="PR01177">
    <property type="entry name" value="GABAB1RECPTR"/>
</dbReference>
<feature type="chain" id="PRO_5043321999" description="Gamma-aminobutyric acid type B receptor subunit 2" evidence="14">
    <location>
        <begin position="29"/>
        <end position="1294"/>
    </location>
</feature>
<comment type="subcellular location">
    <subcellularLocation>
        <location evidence="1">Cell membrane</location>
        <topology evidence="1">Multi-pass membrane protein</topology>
    </subcellularLocation>
</comment>
<dbReference type="Proteomes" id="UP000749559">
    <property type="component" value="Unassembled WGS sequence"/>
</dbReference>
<dbReference type="Pfam" id="PF01094">
    <property type="entry name" value="ANF_receptor"/>
    <property type="match status" value="1"/>
</dbReference>
<dbReference type="Gene3D" id="3.40.50.2300">
    <property type="match status" value="2"/>
</dbReference>
<dbReference type="EMBL" id="CAIIXF020000002">
    <property type="protein sequence ID" value="CAH1778015.1"/>
    <property type="molecule type" value="Genomic_DNA"/>
</dbReference>
<evidence type="ECO:0000259" key="15">
    <source>
        <dbReference type="PROSITE" id="PS50259"/>
    </source>
</evidence>
<dbReference type="PROSITE" id="PS50259">
    <property type="entry name" value="G_PROTEIN_RECEP_F3_4"/>
    <property type="match status" value="1"/>
</dbReference>
<proteinExistence type="predicted"/>
<evidence type="ECO:0000256" key="5">
    <source>
        <dbReference type="ARBA" id="ARBA00022989"/>
    </source>
</evidence>
<dbReference type="InterPro" id="IPR002455">
    <property type="entry name" value="GPCR3_GABA-B"/>
</dbReference>
<feature type="transmembrane region" description="Helical" evidence="13">
    <location>
        <begin position="775"/>
        <end position="792"/>
    </location>
</feature>
<feature type="transmembrane region" description="Helical" evidence="13">
    <location>
        <begin position="738"/>
        <end position="755"/>
    </location>
</feature>
<dbReference type="CDD" id="cd06366">
    <property type="entry name" value="PBP1_GABAb_receptor"/>
    <property type="match status" value="1"/>
</dbReference>
<evidence type="ECO:0000256" key="12">
    <source>
        <dbReference type="SAM" id="MobiDB-lite"/>
    </source>
</evidence>
<feature type="transmembrane region" description="Helical" evidence="13">
    <location>
        <begin position="798"/>
        <end position="820"/>
    </location>
</feature>
<feature type="transmembrane region" description="Helical" evidence="13">
    <location>
        <begin position="676"/>
        <end position="697"/>
    </location>
</feature>
<keyword evidence="6" id="KW-0297">G-protein coupled receptor</keyword>
<keyword evidence="9" id="KW-0325">Glycoprotein</keyword>
<accession>A0A8J1TJD8</accession>
<keyword evidence="10" id="KW-0807">Transducer</keyword>
<protein>
    <recommendedName>
        <fullName evidence="11">Gamma-aminobutyric acid type B receptor subunit 2</fullName>
    </recommendedName>
</protein>
<name>A0A8J1TJD8_OWEFU</name>
<dbReference type="GO" id="GO:0004965">
    <property type="term" value="F:G protein-coupled GABA receptor activity"/>
    <property type="evidence" value="ECO:0007669"/>
    <property type="project" value="InterPro"/>
</dbReference>
<feature type="region of interest" description="Disordered" evidence="12">
    <location>
        <begin position="996"/>
        <end position="1017"/>
    </location>
</feature>
<keyword evidence="2" id="KW-1003">Cell membrane</keyword>
<evidence type="ECO:0000256" key="7">
    <source>
        <dbReference type="ARBA" id="ARBA00023136"/>
    </source>
</evidence>
<evidence type="ECO:0000256" key="11">
    <source>
        <dbReference type="ARBA" id="ARBA00073785"/>
    </source>
</evidence>
<keyword evidence="17" id="KW-1185">Reference proteome</keyword>
<evidence type="ECO:0000256" key="10">
    <source>
        <dbReference type="ARBA" id="ARBA00023224"/>
    </source>
</evidence>
<dbReference type="PANTHER" id="PTHR10519">
    <property type="entry name" value="GABA-B RECEPTOR"/>
    <property type="match status" value="1"/>
</dbReference>
<dbReference type="InterPro" id="IPR028082">
    <property type="entry name" value="Peripla_BP_I"/>
</dbReference>
<evidence type="ECO:0000256" key="2">
    <source>
        <dbReference type="ARBA" id="ARBA00022475"/>
    </source>
</evidence>
<comment type="caution">
    <text evidence="16">The sequence shown here is derived from an EMBL/GenBank/DDBJ whole genome shotgun (WGS) entry which is preliminary data.</text>
</comment>